<comment type="similarity">
    <text evidence="6">Belongs to the bacterial ring-hydroxylating dioxygenase ferredoxin component family.</text>
</comment>
<comment type="cofactor">
    <cofactor evidence="5">
        <name>[2Fe-2S] cluster</name>
        <dbReference type="ChEBI" id="CHEBI:190135"/>
    </cofactor>
</comment>
<dbReference type="InterPro" id="IPR036922">
    <property type="entry name" value="Rieske_2Fe-2S_sf"/>
</dbReference>
<keyword evidence="3" id="KW-0408">Iron</keyword>
<dbReference type="GO" id="GO:0004497">
    <property type="term" value="F:monooxygenase activity"/>
    <property type="evidence" value="ECO:0007669"/>
    <property type="project" value="UniProtKB-ARBA"/>
</dbReference>
<evidence type="ECO:0000313" key="9">
    <source>
        <dbReference type="Proteomes" id="UP000287171"/>
    </source>
</evidence>
<keyword evidence="9" id="KW-1185">Reference proteome</keyword>
<dbReference type="SUPFAM" id="SSF50022">
    <property type="entry name" value="ISP domain"/>
    <property type="match status" value="1"/>
</dbReference>
<evidence type="ECO:0000256" key="1">
    <source>
        <dbReference type="ARBA" id="ARBA00022714"/>
    </source>
</evidence>
<dbReference type="Gene3D" id="2.102.10.10">
    <property type="entry name" value="Rieske [2Fe-2S] iron-sulphur domain"/>
    <property type="match status" value="1"/>
</dbReference>
<keyword evidence="1" id="KW-0001">2Fe-2S</keyword>
<dbReference type="Pfam" id="PF00355">
    <property type="entry name" value="Rieske"/>
    <property type="match status" value="1"/>
</dbReference>
<dbReference type="GO" id="GO:0051537">
    <property type="term" value="F:2 iron, 2 sulfur cluster binding"/>
    <property type="evidence" value="ECO:0007669"/>
    <property type="project" value="UniProtKB-KW"/>
</dbReference>
<dbReference type="Proteomes" id="UP000287171">
    <property type="component" value="Unassembled WGS sequence"/>
</dbReference>
<evidence type="ECO:0000259" key="7">
    <source>
        <dbReference type="PROSITE" id="PS51296"/>
    </source>
</evidence>
<evidence type="ECO:0000256" key="3">
    <source>
        <dbReference type="ARBA" id="ARBA00023004"/>
    </source>
</evidence>
<name>A0A402BE32_9CHLR</name>
<dbReference type="GO" id="GO:0046872">
    <property type="term" value="F:metal ion binding"/>
    <property type="evidence" value="ECO:0007669"/>
    <property type="project" value="UniProtKB-KW"/>
</dbReference>
<evidence type="ECO:0000256" key="4">
    <source>
        <dbReference type="ARBA" id="ARBA00023014"/>
    </source>
</evidence>
<dbReference type="EMBL" id="BIFT01000002">
    <property type="protein sequence ID" value="GCE29552.1"/>
    <property type="molecule type" value="Genomic_DNA"/>
</dbReference>
<dbReference type="PANTHER" id="PTHR21496:SF0">
    <property type="entry name" value="RIESKE DOMAIN-CONTAINING PROTEIN"/>
    <property type="match status" value="1"/>
</dbReference>
<proteinExistence type="inferred from homology"/>
<dbReference type="RefSeq" id="WP_161982387.1">
    <property type="nucleotide sequence ID" value="NZ_BIFT01000002.1"/>
</dbReference>
<reference evidence="9" key="1">
    <citation type="submission" date="2018-12" db="EMBL/GenBank/DDBJ databases">
        <title>Tengunoibacter tsumagoiensis gen. nov., sp. nov., Dictyobacter kobayashii sp. nov., D. alpinus sp. nov., and D. joshuensis sp. nov. and description of Dictyobacteraceae fam. nov. within the order Ktedonobacterales isolated from Tengu-no-mugimeshi.</title>
        <authorList>
            <person name="Wang C.M."/>
            <person name="Zheng Y."/>
            <person name="Sakai Y."/>
            <person name="Toyoda A."/>
            <person name="Minakuchi Y."/>
            <person name="Abe K."/>
            <person name="Yokota A."/>
            <person name="Yabe S."/>
        </authorList>
    </citation>
    <scope>NUCLEOTIDE SEQUENCE [LARGE SCALE GENOMIC DNA]</scope>
    <source>
        <strain evidence="9">Uno16</strain>
    </source>
</reference>
<dbReference type="InterPro" id="IPR017941">
    <property type="entry name" value="Rieske_2Fe-2S"/>
</dbReference>
<evidence type="ECO:0000313" key="8">
    <source>
        <dbReference type="EMBL" id="GCE29552.1"/>
    </source>
</evidence>
<evidence type="ECO:0000256" key="6">
    <source>
        <dbReference type="ARBA" id="ARBA00038001"/>
    </source>
</evidence>
<evidence type="ECO:0000256" key="2">
    <source>
        <dbReference type="ARBA" id="ARBA00022723"/>
    </source>
</evidence>
<dbReference type="GO" id="GO:0016705">
    <property type="term" value="F:oxidoreductase activity, acting on paired donors, with incorporation or reduction of molecular oxygen"/>
    <property type="evidence" value="ECO:0007669"/>
    <property type="project" value="UniProtKB-ARBA"/>
</dbReference>
<gene>
    <name evidence="8" type="ORF">KDA_50360</name>
</gene>
<dbReference type="PROSITE" id="PS51296">
    <property type="entry name" value="RIESKE"/>
    <property type="match status" value="1"/>
</dbReference>
<keyword evidence="2" id="KW-0479">Metal-binding</keyword>
<sequence>MTEKISDRPHVYAVAHIDEIAPGERKLVEVEGKSIGIFNVHGMYRAVLNICPHAYAPICQGRVGGTTLPSPPGEFTWGREGEILFCPWHGWEFDLLSGSSPVDKRHLRLYPLHIEEKTLYIDMKAKKD</sequence>
<accession>A0A402BE32</accession>
<dbReference type="AlphaFoldDB" id="A0A402BE32"/>
<keyword evidence="4" id="KW-0411">Iron-sulfur</keyword>
<dbReference type="PANTHER" id="PTHR21496">
    <property type="entry name" value="FERREDOXIN-RELATED"/>
    <property type="match status" value="1"/>
</dbReference>
<feature type="domain" description="Rieske" evidence="7">
    <location>
        <begin position="12"/>
        <end position="121"/>
    </location>
</feature>
<evidence type="ECO:0000256" key="5">
    <source>
        <dbReference type="ARBA" id="ARBA00034078"/>
    </source>
</evidence>
<comment type="caution">
    <text evidence="8">The sequence shown here is derived from an EMBL/GenBank/DDBJ whole genome shotgun (WGS) entry which is preliminary data.</text>
</comment>
<protein>
    <submittedName>
        <fullName evidence="8">Ferredoxin</fullName>
    </submittedName>
</protein>
<organism evidence="8 9">
    <name type="scientific">Dictyobacter alpinus</name>
    <dbReference type="NCBI Taxonomy" id="2014873"/>
    <lineage>
        <taxon>Bacteria</taxon>
        <taxon>Bacillati</taxon>
        <taxon>Chloroflexota</taxon>
        <taxon>Ktedonobacteria</taxon>
        <taxon>Ktedonobacterales</taxon>
        <taxon>Dictyobacteraceae</taxon>
        <taxon>Dictyobacter</taxon>
    </lineage>
</organism>